<keyword evidence="5" id="KW-0472">Membrane</keyword>
<evidence type="ECO:0000256" key="1">
    <source>
        <dbReference type="ARBA" id="ARBA00022617"/>
    </source>
</evidence>
<dbReference type="Gene3D" id="3.10.120.10">
    <property type="entry name" value="Cytochrome b5-like heme/steroid binding domain"/>
    <property type="match status" value="1"/>
</dbReference>
<evidence type="ECO:0000256" key="5">
    <source>
        <dbReference type="SAM" id="Phobius"/>
    </source>
</evidence>
<feature type="domain" description="Cytochrome b5 heme-binding" evidence="6">
    <location>
        <begin position="159"/>
        <end position="236"/>
    </location>
</feature>
<dbReference type="GO" id="GO:0046872">
    <property type="term" value="F:metal ion binding"/>
    <property type="evidence" value="ECO:0007669"/>
    <property type="project" value="UniProtKB-KW"/>
</dbReference>
<dbReference type="GO" id="GO:0016020">
    <property type="term" value="C:membrane"/>
    <property type="evidence" value="ECO:0007669"/>
    <property type="project" value="TreeGrafter"/>
</dbReference>
<feature type="transmembrane region" description="Helical" evidence="5">
    <location>
        <begin position="109"/>
        <end position="129"/>
    </location>
</feature>
<gene>
    <name evidence="7" type="ORF">H8R10_01365</name>
</gene>
<evidence type="ECO:0000313" key="8">
    <source>
        <dbReference type="Proteomes" id="UP000627538"/>
    </source>
</evidence>
<dbReference type="AlphaFoldDB" id="A0A8I0G6U9"/>
<dbReference type="PRINTS" id="PR00363">
    <property type="entry name" value="CYTOCHROMEB5"/>
</dbReference>
<dbReference type="InterPro" id="IPR036400">
    <property type="entry name" value="Cyt_B5-like_heme/steroid_sf"/>
</dbReference>
<organism evidence="7 8">
    <name type="scientific">Nanchangia anserum</name>
    <dbReference type="NCBI Taxonomy" id="2692125"/>
    <lineage>
        <taxon>Bacteria</taxon>
        <taxon>Bacillati</taxon>
        <taxon>Actinomycetota</taxon>
        <taxon>Actinomycetes</taxon>
        <taxon>Actinomycetales</taxon>
        <taxon>Actinomycetaceae</taxon>
        <taxon>Nanchangia</taxon>
    </lineage>
</organism>
<evidence type="ECO:0000313" key="7">
    <source>
        <dbReference type="EMBL" id="MBD3688890.1"/>
    </source>
</evidence>
<sequence length="237" mass="24486">MDLPLHPLVVHAVVVFVPVFFIGMVAVMAVARWRERFGTVVAAIGVVAALAAVVAKYAGGMLASELGGVPKQHASVGAYVMYAAVVAGILGVAWRLLAGRDAQAKVARIVGWLTVLVAAIATVCTVIAGHTGAQAVWNQRLEPAPQTSQTSAPSADAAGKTYTAAEVSAHASSDDCWTIIDGGVYDLTKWIAKHPGGPDAIRSTCGVDASTAFNSKHGKSEKVAERLKDFAIGTLAD</sequence>
<dbReference type="SUPFAM" id="SSF55856">
    <property type="entry name" value="Cytochrome b5-like heme/steroid binding domain"/>
    <property type="match status" value="1"/>
</dbReference>
<dbReference type="InterPro" id="IPR001199">
    <property type="entry name" value="Cyt_B5-like_heme/steroid-bd"/>
</dbReference>
<evidence type="ECO:0000256" key="3">
    <source>
        <dbReference type="ARBA" id="ARBA00023004"/>
    </source>
</evidence>
<dbReference type="PROSITE" id="PS50255">
    <property type="entry name" value="CYTOCHROME_B5_2"/>
    <property type="match status" value="1"/>
</dbReference>
<dbReference type="EMBL" id="JACRUO010000001">
    <property type="protein sequence ID" value="MBD3688890.1"/>
    <property type="molecule type" value="Genomic_DNA"/>
</dbReference>
<dbReference type="InterPro" id="IPR019251">
    <property type="entry name" value="DUF2231_TM"/>
</dbReference>
<feature type="transmembrane region" description="Helical" evidence="5">
    <location>
        <begin position="37"/>
        <end position="59"/>
    </location>
</feature>
<evidence type="ECO:0000256" key="2">
    <source>
        <dbReference type="ARBA" id="ARBA00022723"/>
    </source>
</evidence>
<feature type="transmembrane region" description="Helical" evidence="5">
    <location>
        <begin position="6"/>
        <end position="30"/>
    </location>
</feature>
<keyword evidence="1" id="KW-0349">Heme</keyword>
<keyword evidence="5" id="KW-0812">Transmembrane</keyword>
<comment type="caution">
    <text evidence="7">The sequence shown here is derived from an EMBL/GenBank/DDBJ whole genome shotgun (WGS) entry which is preliminary data.</text>
</comment>
<evidence type="ECO:0000256" key="4">
    <source>
        <dbReference type="ARBA" id="ARBA00038168"/>
    </source>
</evidence>
<keyword evidence="5" id="KW-1133">Transmembrane helix</keyword>
<dbReference type="Pfam" id="PF00173">
    <property type="entry name" value="Cyt-b5"/>
    <property type="match status" value="1"/>
</dbReference>
<evidence type="ECO:0000259" key="6">
    <source>
        <dbReference type="PROSITE" id="PS50255"/>
    </source>
</evidence>
<dbReference type="SMART" id="SM01117">
    <property type="entry name" value="Cyt-b5"/>
    <property type="match status" value="1"/>
</dbReference>
<name>A0A8I0G6U9_9ACTO</name>
<proteinExistence type="inferred from homology"/>
<dbReference type="RefSeq" id="WP_191070982.1">
    <property type="nucleotide sequence ID" value="NZ_CP060506.1"/>
</dbReference>
<keyword evidence="2" id="KW-0479">Metal-binding</keyword>
<dbReference type="Proteomes" id="UP000627538">
    <property type="component" value="Unassembled WGS sequence"/>
</dbReference>
<dbReference type="GO" id="GO:0020037">
    <property type="term" value="F:heme binding"/>
    <property type="evidence" value="ECO:0007669"/>
    <property type="project" value="TreeGrafter"/>
</dbReference>
<keyword evidence="3" id="KW-0408">Iron</keyword>
<feature type="transmembrane region" description="Helical" evidence="5">
    <location>
        <begin position="79"/>
        <end position="97"/>
    </location>
</feature>
<comment type="similarity">
    <text evidence="4">Belongs to the cytochrome b5 family.</text>
</comment>
<dbReference type="InterPro" id="IPR050668">
    <property type="entry name" value="Cytochrome_b5"/>
</dbReference>
<protein>
    <recommendedName>
        <fullName evidence="6">Cytochrome b5 heme-binding domain-containing protein</fullName>
    </recommendedName>
</protein>
<accession>A0A8I0G6U9</accession>
<dbReference type="Pfam" id="PF09990">
    <property type="entry name" value="DUF2231"/>
    <property type="match status" value="1"/>
</dbReference>
<dbReference type="PANTHER" id="PTHR19359">
    <property type="entry name" value="CYTOCHROME B5"/>
    <property type="match status" value="1"/>
</dbReference>
<reference evidence="7 8" key="1">
    <citation type="submission" date="2020-08" db="EMBL/GenBank/DDBJ databases">
        <title>Winkia gen. nov., sp. nov., isolated from faeces of the Anser albifrons in China.</title>
        <authorList>
            <person name="Liu Q."/>
        </authorList>
    </citation>
    <scope>NUCLEOTIDE SEQUENCE [LARGE SCALE GENOMIC DNA]</scope>
    <source>
        <strain evidence="7 8">C62</strain>
    </source>
</reference>
<keyword evidence="8" id="KW-1185">Reference proteome</keyword>